<evidence type="ECO:0000256" key="1">
    <source>
        <dbReference type="ARBA" id="ARBA00001946"/>
    </source>
</evidence>
<comment type="caution">
    <text evidence="15">The sequence shown here is derived from an EMBL/GenBank/DDBJ whole genome shotgun (WGS) entry which is preliminary data.</text>
</comment>
<dbReference type="InterPro" id="IPR018316">
    <property type="entry name" value="Tubulin/FtsZ_2-layer-sand-dom"/>
</dbReference>
<dbReference type="GO" id="GO:0003924">
    <property type="term" value="F:GTPase activity"/>
    <property type="evidence" value="ECO:0007669"/>
    <property type="project" value="InterPro"/>
</dbReference>
<evidence type="ECO:0000256" key="3">
    <source>
        <dbReference type="ARBA" id="ARBA00009636"/>
    </source>
</evidence>
<dbReference type="InterPro" id="IPR003008">
    <property type="entry name" value="Tubulin_FtsZ_GTPase"/>
</dbReference>
<dbReference type="InterPro" id="IPR036525">
    <property type="entry name" value="Tubulin/FtsZ_GTPase_sf"/>
</dbReference>
<evidence type="ECO:0000259" key="14">
    <source>
        <dbReference type="SMART" id="SM00865"/>
    </source>
</evidence>
<evidence type="ECO:0000256" key="4">
    <source>
        <dbReference type="ARBA" id="ARBA00011747"/>
    </source>
</evidence>
<dbReference type="GO" id="GO:0005525">
    <property type="term" value="F:GTP binding"/>
    <property type="evidence" value="ECO:0007669"/>
    <property type="project" value="UniProtKB-KW"/>
</dbReference>
<feature type="non-terminal residue" evidence="15">
    <location>
        <position position="1"/>
    </location>
</feature>
<keyword evidence="6" id="KW-0493">Microtubule</keyword>
<evidence type="ECO:0000256" key="2">
    <source>
        <dbReference type="ARBA" id="ARBA00004245"/>
    </source>
</evidence>
<dbReference type="CDD" id="cd02187">
    <property type="entry name" value="beta_tubulin"/>
    <property type="match status" value="1"/>
</dbReference>
<dbReference type="PANTHER" id="PTHR11588">
    <property type="entry name" value="TUBULIN"/>
    <property type="match status" value="1"/>
</dbReference>
<dbReference type="InterPro" id="IPR002453">
    <property type="entry name" value="Beta_tubulin"/>
</dbReference>
<comment type="subcellular location">
    <subcellularLocation>
        <location evidence="2">Cytoplasm</location>
        <location evidence="2">Cytoskeleton</location>
    </subcellularLocation>
</comment>
<dbReference type="SUPFAM" id="SSF55307">
    <property type="entry name" value="Tubulin C-terminal domain-like"/>
    <property type="match status" value="1"/>
</dbReference>
<evidence type="ECO:0000256" key="9">
    <source>
        <dbReference type="ARBA" id="ARBA00022842"/>
    </source>
</evidence>
<keyword evidence="8" id="KW-0547">Nucleotide-binding</keyword>
<dbReference type="SMART" id="SM00865">
    <property type="entry name" value="Tubulin_C"/>
    <property type="match status" value="1"/>
</dbReference>
<evidence type="ECO:0000256" key="11">
    <source>
        <dbReference type="ARBA" id="ARBA00023212"/>
    </source>
</evidence>
<dbReference type="Gramene" id="TVU14214">
    <property type="protein sequence ID" value="TVU14214"/>
    <property type="gene ID" value="EJB05_37666"/>
</dbReference>
<dbReference type="FunFam" id="3.30.1330.20:FF:000009">
    <property type="entry name" value="Tubulin beta chain"/>
    <property type="match status" value="1"/>
</dbReference>
<dbReference type="InterPro" id="IPR037103">
    <property type="entry name" value="Tubulin/FtsZ-like_C"/>
</dbReference>
<evidence type="ECO:0000313" key="15">
    <source>
        <dbReference type="EMBL" id="TVU14214.1"/>
    </source>
</evidence>
<evidence type="ECO:0000313" key="16">
    <source>
        <dbReference type="Proteomes" id="UP000324897"/>
    </source>
</evidence>
<evidence type="ECO:0000256" key="7">
    <source>
        <dbReference type="ARBA" id="ARBA00022723"/>
    </source>
</evidence>
<dbReference type="Gene3D" id="3.40.50.1440">
    <property type="entry name" value="Tubulin/FtsZ, GTPase domain"/>
    <property type="match status" value="1"/>
</dbReference>
<evidence type="ECO:0000256" key="10">
    <source>
        <dbReference type="ARBA" id="ARBA00023134"/>
    </source>
</evidence>
<evidence type="ECO:0000256" key="12">
    <source>
        <dbReference type="ARBA" id="ARBA00034296"/>
    </source>
</evidence>
<dbReference type="Pfam" id="PF00091">
    <property type="entry name" value="Tubulin"/>
    <property type="match status" value="2"/>
</dbReference>
<dbReference type="InterPro" id="IPR008280">
    <property type="entry name" value="Tub_FtsZ_C"/>
</dbReference>
<keyword evidence="11" id="KW-0206">Cytoskeleton</keyword>
<dbReference type="GO" id="GO:0005200">
    <property type="term" value="F:structural constituent of cytoskeleton"/>
    <property type="evidence" value="ECO:0007669"/>
    <property type="project" value="InterPro"/>
</dbReference>
<evidence type="ECO:0000256" key="6">
    <source>
        <dbReference type="ARBA" id="ARBA00022701"/>
    </source>
</evidence>
<dbReference type="SMART" id="SM00864">
    <property type="entry name" value="Tubulin"/>
    <property type="match status" value="1"/>
</dbReference>
<sequence length="371" mass="42301">MGQFTGAVGLQHQQLERIDVYFNEAGRGRYVPCAVLVDLEPGTMDSLRSGLMGGIFRPDNMVYGNSNANNNWAKGDYNKGAELIDALLDIMRREAETCDSLQALPFFGRWHRFRIGTLLMSKIREEFLDRMMLTFSVFPSDKVSDDVVEAFNATLSVNQLVENADEVMVLGNEALYDICHGTLKQPTLARRHVLLAFPGQAELRPAEADGEPGPVFPRLHFFMVGFAPLTSRWSLDYQALTVLDMARQMREPRNMMCTVNPRQELYLTASTIFRGKMSTKDVEEQMVNTQNKNSSCFVEWIPNNIMSSICNIPSICLPMSSTFVGNSTTMEVIFFRIADKFTAMFRRKTFMHWYLREDMDEMEFTEAERAT</sequence>
<feature type="domain" description="Tubulin/FtsZ 2-layer sandwich" evidence="14">
    <location>
        <begin position="216"/>
        <end position="339"/>
    </location>
</feature>
<protein>
    <recommendedName>
        <fullName evidence="17">Tubulin/FtsZ 2-layer sandwich domain-containing protein</fullName>
    </recommendedName>
</protein>
<evidence type="ECO:0000259" key="13">
    <source>
        <dbReference type="SMART" id="SM00864"/>
    </source>
</evidence>
<accession>A0A5J9TS86</accession>
<organism evidence="15 16">
    <name type="scientific">Eragrostis curvula</name>
    <name type="common">weeping love grass</name>
    <dbReference type="NCBI Taxonomy" id="38414"/>
    <lineage>
        <taxon>Eukaryota</taxon>
        <taxon>Viridiplantae</taxon>
        <taxon>Streptophyta</taxon>
        <taxon>Embryophyta</taxon>
        <taxon>Tracheophyta</taxon>
        <taxon>Spermatophyta</taxon>
        <taxon>Magnoliopsida</taxon>
        <taxon>Liliopsida</taxon>
        <taxon>Poales</taxon>
        <taxon>Poaceae</taxon>
        <taxon>PACMAD clade</taxon>
        <taxon>Chloridoideae</taxon>
        <taxon>Eragrostideae</taxon>
        <taxon>Eragrostidinae</taxon>
        <taxon>Eragrostis</taxon>
    </lineage>
</organism>
<evidence type="ECO:0000256" key="8">
    <source>
        <dbReference type="ARBA" id="ARBA00022741"/>
    </source>
</evidence>
<name>A0A5J9TS86_9POAL</name>
<comment type="similarity">
    <text evidence="3">Belongs to the tubulin family.</text>
</comment>
<evidence type="ECO:0008006" key="17">
    <source>
        <dbReference type="Google" id="ProtNLM"/>
    </source>
</evidence>
<dbReference type="Gene3D" id="3.30.1330.20">
    <property type="entry name" value="Tubulin/FtsZ, C-terminal domain"/>
    <property type="match status" value="1"/>
</dbReference>
<dbReference type="GO" id="GO:0007017">
    <property type="term" value="P:microtubule-based process"/>
    <property type="evidence" value="ECO:0007669"/>
    <property type="project" value="InterPro"/>
</dbReference>
<feature type="domain" description="Tubulin/FtsZ GTPase" evidence="13">
    <location>
        <begin position="18"/>
        <end position="199"/>
    </location>
</feature>
<dbReference type="Proteomes" id="UP000324897">
    <property type="component" value="Unassembled WGS sequence"/>
</dbReference>
<dbReference type="SUPFAM" id="SSF52490">
    <property type="entry name" value="Tubulin nucleotide-binding domain-like"/>
    <property type="match status" value="1"/>
</dbReference>
<comment type="subunit">
    <text evidence="4">Dimer of alpha and beta chains. A typical microtubule is a hollow water-filled tube with an outer diameter of 25 nm and an inner diameter of 15 nM. Alpha-beta heterodimers associate head-to-tail to form protofilaments running lengthwise along the microtubule wall with the beta-tubulin subunit facing the microtubule plus end conferring a structural polarity. Microtubules usually have 13 protofilaments but different protofilament numbers can be found in some organisms and specialized cells.</text>
</comment>
<keyword evidence="5" id="KW-0963">Cytoplasm</keyword>
<dbReference type="Pfam" id="PF03953">
    <property type="entry name" value="Tubulin_C"/>
    <property type="match status" value="1"/>
</dbReference>
<gene>
    <name evidence="15" type="ORF">EJB05_37666</name>
</gene>
<dbReference type="Gene3D" id="1.10.287.600">
    <property type="entry name" value="Helix hairpin bin"/>
    <property type="match status" value="1"/>
</dbReference>
<proteinExistence type="inferred from homology"/>
<dbReference type="AlphaFoldDB" id="A0A5J9TS86"/>
<comment type="cofactor">
    <cofactor evidence="1">
        <name>Mg(2+)</name>
        <dbReference type="ChEBI" id="CHEBI:18420"/>
    </cofactor>
</comment>
<reference evidence="15 16" key="1">
    <citation type="journal article" date="2019" name="Sci. Rep.">
        <title>A high-quality genome of Eragrostis curvula grass provides insights into Poaceae evolution and supports new strategies to enhance forage quality.</title>
        <authorList>
            <person name="Carballo J."/>
            <person name="Santos B.A.C.M."/>
            <person name="Zappacosta D."/>
            <person name="Garbus I."/>
            <person name="Selva J.P."/>
            <person name="Gallo C.A."/>
            <person name="Diaz A."/>
            <person name="Albertini E."/>
            <person name="Caccamo M."/>
            <person name="Echenique V."/>
        </authorList>
    </citation>
    <scope>NUCLEOTIDE SEQUENCE [LARGE SCALE GENOMIC DNA]</scope>
    <source>
        <strain evidence="16">cv. Victoria</strain>
        <tissue evidence="15">Leaf</tissue>
    </source>
</reference>
<dbReference type="PRINTS" id="PR01161">
    <property type="entry name" value="TUBULIN"/>
</dbReference>
<comment type="function">
    <text evidence="12">Tubulin is the major constituent of microtubules, a cylinder consisting of laterally associated linear protofilaments composed of alpha- and beta-tubulin heterodimers. Microtubules grow by the addition of GTP-tubulin dimers to the microtubule end, where a stabilizing cap forms. Below the cap, tubulin dimers are in GDP-bound state, owing to GTPase activity of alpha-tubulin.</text>
</comment>
<dbReference type="GO" id="GO:0046872">
    <property type="term" value="F:metal ion binding"/>
    <property type="evidence" value="ECO:0007669"/>
    <property type="project" value="UniProtKB-KW"/>
</dbReference>
<dbReference type="GO" id="GO:0005874">
    <property type="term" value="C:microtubule"/>
    <property type="evidence" value="ECO:0007669"/>
    <property type="project" value="UniProtKB-KW"/>
</dbReference>
<keyword evidence="9" id="KW-0460">Magnesium</keyword>
<dbReference type="InterPro" id="IPR000217">
    <property type="entry name" value="Tubulin"/>
</dbReference>
<dbReference type="OrthoDB" id="6073114at2759"/>
<dbReference type="InterPro" id="IPR023123">
    <property type="entry name" value="Tubulin_C"/>
</dbReference>
<keyword evidence="10" id="KW-0342">GTP-binding</keyword>
<evidence type="ECO:0000256" key="5">
    <source>
        <dbReference type="ARBA" id="ARBA00022490"/>
    </source>
</evidence>
<keyword evidence="7" id="KW-0479">Metal-binding</keyword>
<dbReference type="PRINTS" id="PR01163">
    <property type="entry name" value="BETATUBULIN"/>
</dbReference>
<keyword evidence="16" id="KW-1185">Reference proteome</keyword>
<dbReference type="EMBL" id="RWGY01000031">
    <property type="protein sequence ID" value="TVU14214.1"/>
    <property type="molecule type" value="Genomic_DNA"/>
</dbReference>